<evidence type="ECO:0000313" key="3">
    <source>
        <dbReference type="Proteomes" id="UP000799767"/>
    </source>
</evidence>
<evidence type="ECO:0000313" key="2">
    <source>
        <dbReference type="EMBL" id="KAF2481032.1"/>
    </source>
</evidence>
<evidence type="ECO:0008006" key="4">
    <source>
        <dbReference type="Google" id="ProtNLM"/>
    </source>
</evidence>
<dbReference type="OrthoDB" id="3874166at2759"/>
<name>A0A6A6PM19_9PEZI</name>
<feature type="region of interest" description="Disordered" evidence="1">
    <location>
        <begin position="419"/>
        <end position="468"/>
    </location>
</feature>
<dbReference type="GeneID" id="54475086"/>
<dbReference type="Proteomes" id="UP000799767">
    <property type="component" value="Unassembled WGS sequence"/>
</dbReference>
<reference evidence="2" key="1">
    <citation type="journal article" date="2020" name="Stud. Mycol.">
        <title>101 Dothideomycetes genomes: a test case for predicting lifestyles and emergence of pathogens.</title>
        <authorList>
            <person name="Haridas S."/>
            <person name="Albert R."/>
            <person name="Binder M."/>
            <person name="Bloem J."/>
            <person name="Labutti K."/>
            <person name="Salamov A."/>
            <person name="Andreopoulos B."/>
            <person name="Baker S."/>
            <person name="Barry K."/>
            <person name="Bills G."/>
            <person name="Bluhm B."/>
            <person name="Cannon C."/>
            <person name="Castanera R."/>
            <person name="Culley D."/>
            <person name="Daum C."/>
            <person name="Ezra D."/>
            <person name="Gonzalez J."/>
            <person name="Henrissat B."/>
            <person name="Kuo A."/>
            <person name="Liang C."/>
            <person name="Lipzen A."/>
            <person name="Lutzoni F."/>
            <person name="Magnuson J."/>
            <person name="Mondo S."/>
            <person name="Nolan M."/>
            <person name="Ohm R."/>
            <person name="Pangilinan J."/>
            <person name="Park H.-J."/>
            <person name="Ramirez L."/>
            <person name="Alfaro M."/>
            <person name="Sun H."/>
            <person name="Tritt A."/>
            <person name="Yoshinaga Y."/>
            <person name="Zwiers L.-H."/>
            <person name="Turgeon B."/>
            <person name="Goodwin S."/>
            <person name="Spatafora J."/>
            <person name="Crous P."/>
            <person name="Grigoriev I."/>
        </authorList>
    </citation>
    <scope>NUCLEOTIDE SEQUENCE</scope>
    <source>
        <strain evidence="2">CBS 113389</strain>
    </source>
</reference>
<accession>A0A6A6PM19</accession>
<keyword evidence="3" id="KW-1185">Reference proteome</keyword>
<organism evidence="2 3">
    <name type="scientific">Neohortaea acidophila</name>
    <dbReference type="NCBI Taxonomy" id="245834"/>
    <lineage>
        <taxon>Eukaryota</taxon>
        <taxon>Fungi</taxon>
        <taxon>Dikarya</taxon>
        <taxon>Ascomycota</taxon>
        <taxon>Pezizomycotina</taxon>
        <taxon>Dothideomycetes</taxon>
        <taxon>Dothideomycetidae</taxon>
        <taxon>Mycosphaerellales</taxon>
        <taxon>Teratosphaeriaceae</taxon>
        <taxon>Neohortaea</taxon>
    </lineage>
</organism>
<proteinExistence type="predicted"/>
<protein>
    <recommendedName>
        <fullName evidence="4">Arrestin-like N-terminal domain-containing protein</fullName>
    </recommendedName>
</protein>
<evidence type="ECO:0000256" key="1">
    <source>
        <dbReference type="SAM" id="MobiDB-lite"/>
    </source>
</evidence>
<dbReference type="EMBL" id="MU001638">
    <property type="protein sequence ID" value="KAF2481032.1"/>
    <property type="molecule type" value="Genomic_DNA"/>
</dbReference>
<gene>
    <name evidence="2" type="ORF">BDY17DRAFT_300594</name>
</gene>
<dbReference type="AlphaFoldDB" id="A0A6A6PM19"/>
<sequence>MTIGELEAKILLDNPAQYHFGSQQPVTGRVQLFYRPHKSLIHRHEPPPELFGPLRLVVCLHGCATSGIYEEERVGLDEAFLEERRCRVPLFSTTELAYDGQFRSQPQETQEFPFRISFPDFVNEVLIDRLEPTGAFVPDAALPPTFSGWSFDRYEAFIHYRIGVEASMPGININIKVPHRREEPEVRYERPAIPPSQAQDTTTLLRTGQMSVSNENLLPESEHAHGLKAKFKAFTKSHTHHDYYPKYVFDWQCHGPQALHLDQPLTFQVSIQPREEESTAVEKPYVLLTHFELKLEAETLVRAARGLFFAEERGSETTAATLQAQLQTAMPFSEAENWTQTVDVAHLERVPSSFRTLNIVRTYIAKVKLGFTVAGKKEEFTERFPVVVLPPIDPNAVDTSSLWATAAWGSQVKGGNSFAPPLEKGYGSAPPPQESGYTNAPPREGGYGIAPPREDGYGLAAQSENYNY</sequence>
<dbReference type="RefSeq" id="XP_033587602.1">
    <property type="nucleotide sequence ID" value="XM_033734084.1"/>
</dbReference>